<comment type="subcellular location">
    <subcellularLocation>
        <location evidence="2">Cytoplasm</location>
    </subcellularLocation>
</comment>
<feature type="repeat" description="RCC1" evidence="15">
    <location>
        <begin position="236"/>
        <end position="288"/>
    </location>
</feature>
<evidence type="ECO:0000256" key="12">
    <source>
        <dbReference type="ARBA" id="ARBA00022777"/>
    </source>
</evidence>
<dbReference type="PANTHER" id="PTHR44535:SF5">
    <property type="entry name" value="PROTEIN KINASE DOMAIN-CONTAINING PROTEIN"/>
    <property type="match status" value="1"/>
</dbReference>
<proteinExistence type="inferred from homology"/>
<keyword evidence="12" id="KW-0418">Kinase</keyword>
<dbReference type="GeneID" id="106474869"/>
<evidence type="ECO:0000256" key="2">
    <source>
        <dbReference type="ARBA" id="ARBA00004496"/>
    </source>
</evidence>
<dbReference type="EC" id="2.7.11.1" evidence="4"/>
<dbReference type="RefSeq" id="XP_022258858.1">
    <property type="nucleotide sequence ID" value="XM_022403150.1"/>
</dbReference>
<feature type="non-terminal residue" evidence="19">
    <location>
        <position position="578"/>
    </location>
</feature>
<dbReference type="InterPro" id="IPR009091">
    <property type="entry name" value="RCC1/BLIP-II"/>
</dbReference>
<evidence type="ECO:0000256" key="9">
    <source>
        <dbReference type="ARBA" id="ARBA00022723"/>
    </source>
</evidence>
<evidence type="ECO:0000256" key="4">
    <source>
        <dbReference type="ARBA" id="ARBA00012513"/>
    </source>
</evidence>
<keyword evidence="18" id="KW-1185">Reference proteome</keyword>
<evidence type="ECO:0000256" key="16">
    <source>
        <dbReference type="SAM" id="SignalP"/>
    </source>
</evidence>
<keyword evidence="8" id="KW-0808">Transferase</keyword>
<dbReference type="PRINTS" id="PR00633">
    <property type="entry name" value="RCCNDNSATION"/>
</dbReference>
<dbReference type="InterPro" id="IPR011009">
    <property type="entry name" value="Kinase-like_dom_sf"/>
</dbReference>
<organism evidence="18 19">
    <name type="scientific">Limulus polyphemus</name>
    <name type="common">Atlantic horseshoe crab</name>
    <dbReference type="NCBI Taxonomy" id="6850"/>
    <lineage>
        <taxon>Eukaryota</taxon>
        <taxon>Metazoa</taxon>
        <taxon>Ecdysozoa</taxon>
        <taxon>Arthropoda</taxon>
        <taxon>Chelicerata</taxon>
        <taxon>Merostomata</taxon>
        <taxon>Xiphosura</taxon>
        <taxon>Limulidae</taxon>
        <taxon>Limulus</taxon>
    </lineage>
</organism>
<dbReference type="PROSITE" id="PS50011">
    <property type="entry name" value="PROTEIN_KINASE_DOM"/>
    <property type="match status" value="1"/>
</dbReference>
<comment type="cofactor">
    <cofactor evidence="1">
        <name>Mg(2+)</name>
        <dbReference type="ChEBI" id="CHEBI:18420"/>
    </cofactor>
</comment>
<feature type="chain" id="PRO_5045195053" description="non-specific serine/threonine protein kinase" evidence="16">
    <location>
        <begin position="20"/>
        <end position="578"/>
    </location>
</feature>
<dbReference type="Proteomes" id="UP000694941">
    <property type="component" value="Unplaced"/>
</dbReference>
<protein>
    <recommendedName>
        <fullName evidence="4">non-specific serine/threonine protein kinase</fullName>
        <ecNumber evidence="4">2.7.11.1</ecNumber>
    </recommendedName>
</protein>
<gene>
    <name evidence="19" type="primary">LOC106474869</name>
</gene>
<reference evidence="19" key="1">
    <citation type="submission" date="2025-08" db="UniProtKB">
        <authorList>
            <consortium name="RefSeq"/>
        </authorList>
    </citation>
    <scope>IDENTIFICATION</scope>
    <source>
        <tissue evidence="19">Muscle</tissue>
    </source>
</reference>
<dbReference type="InterPro" id="IPR051997">
    <property type="entry name" value="STK_NEK"/>
</dbReference>
<evidence type="ECO:0000256" key="10">
    <source>
        <dbReference type="ARBA" id="ARBA00022737"/>
    </source>
</evidence>
<dbReference type="SUPFAM" id="SSF56112">
    <property type="entry name" value="Protein kinase-like (PK-like)"/>
    <property type="match status" value="1"/>
</dbReference>
<keyword evidence="5" id="KW-0963">Cytoplasm</keyword>
<keyword evidence="9" id="KW-0479">Metal-binding</keyword>
<feature type="repeat" description="RCC1" evidence="15">
    <location>
        <begin position="341"/>
        <end position="392"/>
    </location>
</feature>
<dbReference type="InterPro" id="IPR000408">
    <property type="entry name" value="Reg_chr_condens"/>
</dbReference>
<evidence type="ECO:0000256" key="8">
    <source>
        <dbReference type="ARBA" id="ARBA00022679"/>
    </source>
</evidence>
<dbReference type="Pfam" id="PF00069">
    <property type="entry name" value="Pkinase"/>
    <property type="match status" value="1"/>
</dbReference>
<dbReference type="InterPro" id="IPR000719">
    <property type="entry name" value="Prot_kinase_dom"/>
</dbReference>
<feature type="signal peptide" evidence="16">
    <location>
        <begin position="1"/>
        <end position="19"/>
    </location>
</feature>
<evidence type="ECO:0000313" key="19">
    <source>
        <dbReference type="RefSeq" id="XP_022258858.1"/>
    </source>
</evidence>
<dbReference type="SMART" id="SM00220">
    <property type="entry name" value="S_TKc"/>
    <property type="match status" value="1"/>
</dbReference>
<evidence type="ECO:0000313" key="18">
    <source>
        <dbReference type="Proteomes" id="UP000694941"/>
    </source>
</evidence>
<keyword evidence="13" id="KW-0067">ATP-binding</keyword>
<evidence type="ECO:0000256" key="6">
    <source>
        <dbReference type="ARBA" id="ARBA00022527"/>
    </source>
</evidence>
<evidence type="ECO:0000259" key="17">
    <source>
        <dbReference type="PROSITE" id="PS50011"/>
    </source>
</evidence>
<dbReference type="Pfam" id="PF25390">
    <property type="entry name" value="WD40_RLD"/>
    <property type="match status" value="1"/>
</dbReference>
<dbReference type="SUPFAM" id="SSF50985">
    <property type="entry name" value="RCC1/BLIP-II"/>
    <property type="match status" value="2"/>
</dbReference>
<evidence type="ECO:0000256" key="5">
    <source>
        <dbReference type="ARBA" id="ARBA00022490"/>
    </source>
</evidence>
<name>A0ABM1TSK2_LIMPO</name>
<feature type="repeat" description="RCC1" evidence="15">
    <location>
        <begin position="460"/>
        <end position="511"/>
    </location>
</feature>
<feature type="repeat" description="RCC1" evidence="15">
    <location>
        <begin position="289"/>
        <end position="340"/>
    </location>
</feature>
<accession>A0ABM1TSK2</accession>
<sequence>MWRTHFVIFLHDLMELVTLSPNHYRDLKTSNIFLTKDGLVKVGDFGISKMLTTRQGKAHTLLGTPYYISPEMCQGKPYNEKSDIWALGCILHEMACLQKTFEGSTLPALVSKIVKGQFAPIRGDYSNYFKQIVKDLLQKDPEYRPTAKVVLHYRLPELNKQFEPTKDEAEEDTEVIVENQRQTNMHNPLRNLRSVLYRVKLNELDISLSPVPLPPRSRIKEVAVSSTHMIGLTYDLMAYTWGEGKKGQLGHGSLEPWLAKPKCVEALKDKNITKVCAGEGFSVFSSDNGIVMTCGDGSQGCLGYGGWNSSSKPKLVEKLLSVDVLSVTCGPHHVVVVSGGAVAYAWGCGSLGRLGTGNEDDCSVPTKVHLPENTTAVKAFCGSDGTMFVTDMGVLLACGSNLYNKLGLTERRMFLVQVKQLMVKNEIYKWLIPTRVNCLRNKVVSVSMGPTHTVVLLEQGKIITFGNNQDGQLGHGHIQNSLTPKMVKLMADKYIVMAQCGSTFTVATTINTVYFWGGRQVLSTPTLDKDLERHYEEDPIIDSLKTFNPASHHEKKDKVLSIDDNETSETSVSEVIKI</sequence>
<dbReference type="InterPro" id="IPR058923">
    <property type="entry name" value="RCC1-like_dom"/>
</dbReference>
<feature type="repeat" description="RCC1" evidence="15">
    <location>
        <begin position="393"/>
        <end position="459"/>
    </location>
</feature>
<keyword evidence="16" id="KW-0732">Signal</keyword>
<evidence type="ECO:0000256" key="15">
    <source>
        <dbReference type="PROSITE-ProRule" id="PRU00235"/>
    </source>
</evidence>
<keyword evidence="14" id="KW-0460">Magnesium</keyword>
<evidence type="ECO:0000256" key="1">
    <source>
        <dbReference type="ARBA" id="ARBA00001946"/>
    </source>
</evidence>
<dbReference type="Gene3D" id="2.130.10.30">
    <property type="entry name" value="Regulator of chromosome condensation 1/beta-lactamase-inhibitor protein II"/>
    <property type="match status" value="2"/>
</dbReference>
<evidence type="ECO:0000256" key="7">
    <source>
        <dbReference type="ARBA" id="ARBA00022553"/>
    </source>
</evidence>
<evidence type="ECO:0000256" key="14">
    <source>
        <dbReference type="ARBA" id="ARBA00022842"/>
    </source>
</evidence>
<keyword evidence="7" id="KW-0597">Phosphoprotein</keyword>
<evidence type="ECO:0000256" key="11">
    <source>
        <dbReference type="ARBA" id="ARBA00022741"/>
    </source>
</evidence>
<evidence type="ECO:0000256" key="13">
    <source>
        <dbReference type="ARBA" id="ARBA00022840"/>
    </source>
</evidence>
<dbReference type="PANTHER" id="PTHR44535">
    <property type="entry name" value="PROTEIN CBG16200"/>
    <property type="match status" value="1"/>
</dbReference>
<comment type="similarity">
    <text evidence="3">Belongs to the protein kinase superfamily. NEK Ser/Thr protein kinase family. NIMA subfamily.</text>
</comment>
<dbReference type="Gene3D" id="1.10.510.10">
    <property type="entry name" value="Transferase(Phosphotransferase) domain 1"/>
    <property type="match status" value="1"/>
</dbReference>
<keyword evidence="10" id="KW-0677">Repeat</keyword>
<keyword evidence="6" id="KW-0723">Serine/threonine-protein kinase</keyword>
<dbReference type="PROSITE" id="PS50012">
    <property type="entry name" value="RCC1_3"/>
    <property type="match status" value="5"/>
</dbReference>
<evidence type="ECO:0000256" key="3">
    <source>
        <dbReference type="ARBA" id="ARBA00010886"/>
    </source>
</evidence>
<keyword evidence="11" id="KW-0547">Nucleotide-binding</keyword>
<feature type="domain" description="Protein kinase" evidence="17">
    <location>
        <begin position="1"/>
        <end position="155"/>
    </location>
</feature>